<feature type="transmembrane region" description="Helical" evidence="1">
    <location>
        <begin position="67"/>
        <end position="90"/>
    </location>
</feature>
<dbReference type="EMBL" id="QVFV01000002">
    <property type="protein sequence ID" value="RZM79003.1"/>
    <property type="molecule type" value="Genomic_DNA"/>
</dbReference>
<dbReference type="Proteomes" id="UP000292459">
    <property type="component" value="Unassembled WGS sequence"/>
</dbReference>
<dbReference type="OrthoDB" id="513456at2"/>
<reference evidence="2 3" key="1">
    <citation type="submission" date="2018-11" db="EMBL/GenBank/DDBJ databases">
        <title>Whole genome sequencing of an environmental sample.</title>
        <authorList>
            <person name="Sarangi A.N."/>
            <person name="Singh D."/>
            <person name="Tripathy S."/>
        </authorList>
    </citation>
    <scope>NUCLEOTIDE SEQUENCE [LARGE SCALE GENOMIC DNA]</scope>
    <source>
        <strain evidence="2 3">Lakshadweep</strain>
    </source>
</reference>
<evidence type="ECO:0000313" key="3">
    <source>
        <dbReference type="Proteomes" id="UP000292459"/>
    </source>
</evidence>
<gene>
    <name evidence="2" type="ORF">DYY88_09525</name>
</gene>
<dbReference type="InterPro" id="IPR021467">
    <property type="entry name" value="DUF3119"/>
</dbReference>
<comment type="caution">
    <text evidence="2">The sequence shown here is derived from an EMBL/GenBank/DDBJ whole genome shotgun (WGS) entry which is preliminary data.</text>
</comment>
<evidence type="ECO:0000313" key="2">
    <source>
        <dbReference type="EMBL" id="RZM79003.1"/>
    </source>
</evidence>
<keyword evidence="1" id="KW-1133">Transmembrane helix</keyword>
<accession>A0A4Q7E938</accession>
<dbReference type="Pfam" id="PF11317">
    <property type="entry name" value="DUF3119"/>
    <property type="match status" value="1"/>
</dbReference>
<sequence>MKAIAIRLCLKDDAIVDVARIEHIVTVSSANQTTTLQPSYNLPIALILGGIAWACLSLVMWGTLVAIVAGIVALFGGFLLYQAATLRLVFTATDLDIYRGDRRIRQFPYQDWEHWDIFWQPVPVLFYFREVNSIHFLPILFSPIMLRSQLEQHVPHQADDR</sequence>
<feature type="transmembrane region" description="Helical" evidence="1">
    <location>
        <begin position="40"/>
        <end position="61"/>
    </location>
</feature>
<keyword evidence="3" id="KW-1185">Reference proteome</keyword>
<keyword evidence="1" id="KW-0472">Membrane</keyword>
<keyword evidence="1" id="KW-0812">Transmembrane</keyword>
<protein>
    <submittedName>
        <fullName evidence="2">DUF3119 family protein</fullName>
    </submittedName>
</protein>
<proteinExistence type="predicted"/>
<dbReference type="AlphaFoldDB" id="A0A4Q7E938"/>
<dbReference type="PANTHER" id="PTHR35550:SF2">
    <property type="entry name" value="OS05G0401200 PROTEIN"/>
    <property type="match status" value="1"/>
</dbReference>
<evidence type="ECO:0000256" key="1">
    <source>
        <dbReference type="SAM" id="Phobius"/>
    </source>
</evidence>
<name>A0A4Q7E938_9CYAN</name>
<organism evidence="2 3">
    <name type="scientific">Leptolyngbya iicbica LK</name>
    <dbReference type="NCBI Taxonomy" id="2294035"/>
    <lineage>
        <taxon>Bacteria</taxon>
        <taxon>Bacillati</taxon>
        <taxon>Cyanobacteriota</taxon>
        <taxon>Cyanophyceae</taxon>
        <taxon>Leptolyngbyales</taxon>
        <taxon>Leptolyngbyaceae</taxon>
        <taxon>Leptolyngbya group</taxon>
        <taxon>Leptolyngbya</taxon>
        <taxon>Leptolyngbya iicbica</taxon>
    </lineage>
</organism>
<dbReference type="PANTHER" id="PTHR35550">
    <property type="match status" value="1"/>
</dbReference>